<keyword evidence="3 4" id="KW-0472">Membrane</keyword>
<evidence type="ECO:0000256" key="2">
    <source>
        <dbReference type="ARBA" id="ARBA00022989"/>
    </source>
</evidence>
<feature type="transmembrane region" description="Helical" evidence="4">
    <location>
        <begin position="297"/>
        <end position="318"/>
    </location>
</feature>
<accession>A0A512E1P9</accession>
<feature type="transmembrane region" description="Helical" evidence="4">
    <location>
        <begin position="93"/>
        <end position="116"/>
    </location>
</feature>
<gene>
    <name evidence="5" type="ORF">SAE02_65480</name>
</gene>
<keyword evidence="1 4" id="KW-0812">Transmembrane</keyword>
<dbReference type="PANTHER" id="PTHR11360">
    <property type="entry name" value="MONOCARBOXYLATE TRANSPORTER"/>
    <property type="match status" value="1"/>
</dbReference>
<dbReference type="Proteomes" id="UP000321523">
    <property type="component" value="Unassembled WGS sequence"/>
</dbReference>
<evidence type="ECO:0000256" key="4">
    <source>
        <dbReference type="SAM" id="Phobius"/>
    </source>
</evidence>
<protein>
    <submittedName>
        <fullName evidence="5">MFS transporter</fullName>
    </submittedName>
</protein>
<feature type="transmembrane region" description="Helical" evidence="4">
    <location>
        <begin position="39"/>
        <end position="61"/>
    </location>
</feature>
<feature type="transmembrane region" description="Helical" evidence="4">
    <location>
        <begin position="363"/>
        <end position="383"/>
    </location>
</feature>
<organism evidence="5 6">
    <name type="scientific">Skermanella aerolata</name>
    <dbReference type="NCBI Taxonomy" id="393310"/>
    <lineage>
        <taxon>Bacteria</taxon>
        <taxon>Pseudomonadati</taxon>
        <taxon>Pseudomonadota</taxon>
        <taxon>Alphaproteobacteria</taxon>
        <taxon>Rhodospirillales</taxon>
        <taxon>Azospirillaceae</taxon>
        <taxon>Skermanella</taxon>
    </lineage>
</organism>
<evidence type="ECO:0000313" key="5">
    <source>
        <dbReference type="EMBL" id="GEO42400.1"/>
    </source>
</evidence>
<feature type="transmembrane region" description="Helical" evidence="4">
    <location>
        <begin position="68"/>
        <end position="87"/>
    </location>
</feature>
<feature type="transmembrane region" description="Helical" evidence="4">
    <location>
        <begin position="128"/>
        <end position="149"/>
    </location>
</feature>
<evidence type="ECO:0000256" key="3">
    <source>
        <dbReference type="ARBA" id="ARBA00023136"/>
    </source>
</evidence>
<dbReference type="InterPro" id="IPR036259">
    <property type="entry name" value="MFS_trans_sf"/>
</dbReference>
<feature type="transmembrane region" description="Helical" evidence="4">
    <location>
        <begin position="242"/>
        <end position="261"/>
    </location>
</feature>
<feature type="transmembrane region" description="Helical" evidence="4">
    <location>
        <begin position="330"/>
        <end position="351"/>
    </location>
</feature>
<dbReference type="InterPro" id="IPR050327">
    <property type="entry name" value="Proton-linked_MCT"/>
</dbReference>
<dbReference type="Gene3D" id="1.20.1250.20">
    <property type="entry name" value="MFS general substrate transporter like domains"/>
    <property type="match status" value="1"/>
</dbReference>
<feature type="transmembrane region" description="Helical" evidence="4">
    <location>
        <begin position="207"/>
        <end position="230"/>
    </location>
</feature>
<proteinExistence type="predicted"/>
<keyword evidence="6" id="KW-1185">Reference proteome</keyword>
<dbReference type="InterPro" id="IPR011701">
    <property type="entry name" value="MFS"/>
</dbReference>
<sequence length="389" mass="39979">MLVLALAIGQLISWGTTFYTFPLVIDPMIAELGWARTTAYMAPAFGLIAQAICAPLAGFWMQRHGGRLSMTVGSLGVAVSILAWSAVGEPWQLMAAWVLMGVAQAFVLYEPAFTVVAQRKALDFRRSVGAITLLGGLAGTVFVPGTQLLVELLGWRQAVLCLAAINLAVPMILHALLVPSGNGGADSIEHAEAASADPPPTGLSPRIWLGLALWFTAGSAYLSGVTFHFVPLLAAEGIPPTTLAAIFAVVGPSQLLGRACLMALGSKATAFGAGLSTVSMLLVSSVMLWVLPHSTPGLIAFGVVYGAGNGIMTIARGIAIAEVGGRARYAALTGILQTPAVLALALAPVIVSLLRDAGGADAAYAAFLTVTVLSVAGFAIALLPSRPLS</sequence>
<dbReference type="Pfam" id="PF07690">
    <property type="entry name" value="MFS_1"/>
    <property type="match status" value="1"/>
</dbReference>
<comment type="caution">
    <text evidence="5">The sequence shown here is derived from an EMBL/GenBank/DDBJ whole genome shotgun (WGS) entry which is preliminary data.</text>
</comment>
<dbReference type="EMBL" id="BJYZ01000040">
    <property type="protein sequence ID" value="GEO42400.1"/>
    <property type="molecule type" value="Genomic_DNA"/>
</dbReference>
<feature type="transmembrane region" description="Helical" evidence="4">
    <location>
        <begin position="155"/>
        <end position="178"/>
    </location>
</feature>
<evidence type="ECO:0000313" key="6">
    <source>
        <dbReference type="Proteomes" id="UP000321523"/>
    </source>
</evidence>
<reference evidence="5 6" key="1">
    <citation type="submission" date="2019-07" db="EMBL/GenBank/DDBJ databases">
        <title>Whole genome shotgun sequence of Skermanella aerolata NBRC 106429.</title>
        <authorList>
            <person name="Hosoyama A."/>
            <person name="Uohara A."/>
            <person name="Ohji S."/>
            <person name="Ichikawa N."/>
        </authorList>
    </citation>
    <scope>NUCLEOTIDE SEQUENCE [LARGE SCALE GENOMIC DNA]</scope>
    <source>
        <strain evidence="5 6">NBRC 106429</strain>
    </source>
</reference>
<name>A0A512E1P9_9PROT</name>
<dbReference type="AlphaFoldDB" id="A0A512E1P9"/>
<keyword evidence="2 4" id="KW-1133">Transmembrane helix</keyword>
<evidence type="ECO:0000256" key="1">
    <source>
        <dbReference type="ARBA" id="ARBA00022692"/>
    </source>
</evidence>
<dbReference type="SUPFAM" id="SSF103473">
    <property type="entry name" value="MFS general substrate transporter"/>
    <property type="match status" value="1"/>
</dbReference>
<dbReference type="GO" id="GO:0022857">
    <property type="term" value="F:transmembrane transporter activity"/>
    <property type="evidence" value="ECO:0007669"/>
    <property type="project" value="InterPro"/>
</dbReference>
<feature type="transmembrane region" description="Helical" evidence="4">
    <location>
        <begin position="268"/>
        <end position="291"/>
    </location>
</feature>
<dbReference type="PANTHER" id="PTHR11360:SF308">
    <property type="entry name" value="BLL3089 PROTEIN"/>
    <property type="match status" value="1"/>
</dbReference>